<dbReference type="Pfam" id="PF07690">
    <property type="entry name" value="MFS_1"/>
    <property type="match status" value="1"/>
</dbReference>
<reference evidence="7 8" key="2">
    <citation type="journal article" date="2016" name="Sci. Rep.">
        <title>The genome of Rhizobiales bacteria in predatory ants reveals urease gene functions but no genes for nitrogen fixation.</title>
        <authorList>
            <person name="Neuvonen M.M."/>
            <person name="Tamarit D."/>
            <person name="Naslund K."/>
            <person name="Liebig J."/>
            <person name="Feldhaar H."/>
            <person name="Moran N.A."/>
            <person name="Guy L."/>
            <person name="Andersson S.G."/>
        </authorList>
    </citation>
    <scope>NUCLEOTIDE SEQUENCE [LARGE SCALE GENOMIC DNA]</scope>
    <source>
        <strain evidence="7 8">Hsal</strain>
    </source>
</reference>
<protein>
    <submittedName>
        <fullName evidence="7">Major facilitator family transporter</fullName>
    </submittedName>
</protein>
<reference evidence="7 8" key="1">
    <citation type="journal article" date="2010" name="Science">
        <title>Genomic comparison of the ants Camponotus floridanus and Harpegnathos saltator.</title>
        <authorList>
            <person name="Bonasio R."/>
            <person name="Zhang G."/>
            <person name="Ye C."/>
            <person name="Mutti N.S."/>
            <person name="Fang X."/>
            <person name="Qin N."/>
            <person name="Donahue G."/>
            <person name="Yang P."/>
            <person name="Li Q."/>
            <person name="Li C."/>
            <person name="Zhang P."/>
            <person name="Huang Z."/>
            <person name="Berger S.L."/>
            <person name="Reinberg D."/>
            <person name="Wang J."/>
            <person name="Liebig J."/>
        </authorList>
    </citation>
    <scope>NUCLEOTIDE SEQUENCE [LARGE SCALE GENOMIC DNA]</scope>
    <source>
        <strain evidence="7 8">Hsal</strain>
    </source>
</reference>
<dbReference type="PANTHER" id="PTHR43826:SF3">
    <property type="entry name" value="GLUCOSE-6-PHOSPHATE EXCHANGER SLC37A4"/>
    <property type="match status" value="1"/>
</dbReference>
<evidence type="ECO:0000256" key="2">
    <source>
        <dbReference type="ARBA" id="ARBA00022692"/>
    </source>
</evidence>
<evidence type="ECO:0000256" key="1">
    <source>
        <dbReference type="ARBA" id="ARBA00004127"/>
    </source>
</evidence>
<dbReference type="InterPro" id="IPR020846">
    <property type="entry name" value="MFS_dom"/>
</dbReference>
<feature type="transmembrane region" description="Helical" evidence="5">
    <location>
        <begin position="352"/>
        <end position="373"/>
    </location>
</feature>
<feature type="transmembrane region" description="Helical" evidence="5">
    <location>
        <begin position="139"/>
        <end position="162"/>
    </location>
</feature>
<evidence type="ECO:0000313" key="7">
    <source>
        <dbReference type="EMBL" id="AQS41734.1"/>
    </source>
</evidence>
<proteinExistence type="predicted"/>
<dbReference type="PANTHER" id="PTHR43826">
    <property type="entry name" value="GLUCOSE-6-PHOSPHATE EXCHANGER SLC37A4"/>
    <property type="match status" value="1"/>
</dbReference>
<dbReference type="KEGG" id="thd:BHV28_10410"/>
<keyword evidence="4 5" id="KW-0472">Membrane</keyword>
<comment type="subcellular location">
    <subcellularLocation>
        <location evidence="1">Endomembrane system</location>
        <topology evidence="1">Multi-pass membrane protein</topology>
    </subcellularLocation>
</comment>
<dbReference type="InterPro" id="IPR000849">
    <property type="entry name" value="Sugar_P_transporter"/>
</dbReference>
<evidence type="ECO:0000256" key="3">
    <source>
        <dbReference type="ARBA" id="ARBA00022989"/>
    </source>
</evidence>
<name>A0A1U9JV26_9HYPH</name>
<dbReference type="InterPro" id="IPR036259">
    <property type="entry name" value="MFS_trans_sf"/>
</dbReference>
<accession>A0A1U9JV26</accession>
<feature type="transmembrane region" description="Helical" evidence="5">
    <location>
        <begin position="226"/>
        <end position="249"/>
    </location>
</feature>
<dbReference type="GO" id="GO:0016020">
    <property type="term" value="C:membrane"/>
    <property type="evidence" value="ECO:0007669"/>
    <property type="project" value="InterPro"/>
</dbReference>
<feature type="transmembrane region" description="Helical" evidence="5">
    <location>
        <begin position="291"/>
        <end position="309"/>
    </location>
</feature>
<dbReference type="Proteomes" id="UP000188912">
    <property type="component" value="Chromosome"/>
</dbReference>
<dbReference type="InterPro" id="IPR051337">
    <property type="entry name" value="OPA_Antiporter"/>
</dbReference>
<evidence type="ECO:0000259" key="6">
    <source>
        <dbReference type="PROSITE" id="PS50850"/>
    </source>
</evidence>
<feature type="transmembrane region" description="Helical" evidence="5">
    <location>
        <begin position="107"/>
        <end position="127"/>
    </location>
</feature>
<dbReference type="Gene3D" id="1.20.1250.20">
    <property type="entry name" value="MFS general substrate transporter like domains"/>
    <property type="match status" value="2"/>
</dbReference>
<dbReference type="STRING" id="1902579.BHV28_10410"/>
<sequence>MHERSKRDLIPYWWRLVAIFFLGWVAIYAGRLVLSPVMPHIEQEWGLGKSQLGLIMSLFFLAYTALQIPSGILGDIIGRKNILVPGFILFAAAIATVSLSSSFTTFIMLWMIVGAAQGVYYGPQFALSSEAIPPKWVALGSAIINCGMAFGISFGLFLSSLMTEKWGFSWKAPFWGVAIPVLVVAVLMALFIREHASPLDAETKAQQAAAKSGFSFRDLFKKRNLVLAYVTIFCSIYGFFVIITWLPYYLNKVRGMTMVEASGYTSIVPWVAITGSVLCSYISDRIGRRKPVVLCMMPLSLLAIFGIVYSQSTTVLIAVLVLYGLIGKLALNPVLVALVADNAPKAALSTAFGLYNFFGMASSILSPYVTGWLAERPGGSLNDGFYFAAAVTLAGIIAMLFVKEKPEQLEA</sequence>
<evidence type="ECO:0000313" key="8">
    <source>
        <dbReference type="Proteomes" id="UP000188912"/>
    </source>
</evidence>
<feature type="transmembrane region" description="Helical" evidence="5">
    <location>
        <begin position="12"/>
        <end position="30"/>
    </location>
</feature>
<dbReference type="GO" id="GO:0061513">
    <property type="term" value="F:glucose 6-phosphate:phosphate antiporter activity"/>
    <property type="evidence" value="ECO:0007669"/>
    <property type="project" value="TreeGrafter"/>
</dbReference>
<dbReference type="GO" id="GO:0012505">
    <property type="term" value="C:endomembrane system"/>
    <property type="evidence" value="ECO:0007669"/>
    <property type="project" value="UniProtKB-SubCell"/>
</dbReference>
<feature type="transmembrane region" description="Helical" evidence="5">
    <location>
        <begin position="261"/>
        <end position="279"/>
    </location>
</feature>
<feature type="transmembrane region" description="Helical" evidence="5">
    <location>
        <begin position="174"/>
        <end position="192"/>
    </location>
</feature>
<dbReference type="EMBL" id="CP017315">
    <property type="protein sequence ID" value="AQS41734.1"/>
    <property type="molecule type" value="Genomic_DNA"/>
</dbReference>
<dbReference type="PIRSF" id="PIRSF002808">
    <property type="entry name" value="Hexose_phosphate_transp"/>
    <property type="match status" value="1"/>
</dbReference>
<dbReference type="PROSITE" id="PS50850">
    <property type="entry name" value="MFS"/>
    <property type="match status" value="1"/>
</dbReference>
<feature type="transmembrane region" description="Helical" evidence="5">
    <location>
        <begin position="385"/>
        <end position="402"/>
    </location>
</feature>
<feature type="transmembrane region" description="Helical" evidence="5">
    <location>
        <begin position="50"/>
        <end position="70"/>
    </location>
</feature>
<keyword evidence="3 5" id="KW-1133">Transmembrane helix</keyword>
<dbReference type="AlphaFoldDB" id="A0A1U9JV26"/>
<feature type="transmembrane region" description="Helical" evidence="5">
    <location>
        <begin position="315"/>
        <end position="340"/>
    </location>
</feature>
<keyword evidence="8" id="KW-1185">Reference proteome</keyword>
<evidence type="ECO:0000256" key="5">
    <source>
        <dbReference type="SAM" id="Phobius"/>
    </source>
</evidence>
<evidence type="ECO:0000256" key="4">
    <source>
        <dbReference type="ARBA" id="ARBA00023136"/>
    </source>
</evidence>
<organism evidence="7 8">
    <name type="scientific">Candidatus Tokpelaia hoelldobleri</name>
    <dbReference type="NCBI Taxonomy" id="1902579"/>
    <lineage>
        <taxon>Bacteria</taxon>
        <taxon>Pseudomonadati</taxon>
        <taxon>Pseudomonadota</taxon>
        <taxon>Alphaproteobacteria</taxon>
        <taxon>Hyphomicrobiales</taxon>
        <taxon>Candidatus Tokpelaia</taxon>
    </lineage>
</organism>
<dbReference type="InterPro" id="IPR011701">
    <property type="entry name" value="MFS"/>
</dbReference>
<feature type="domain" description="Major facilitator superfamily (MFS) profile" evidence="6">
    <location>
        <begin position="16"/>
        <end position="407"/>
    </location>
</feature>
<dbReference type="SUPFAM" id="SSF103473">
    <property type="entry name" value="MFS general substrate transporter"/>
    <property type="match status" value="1"/>
</dbReference>
<dbReference type="GO" id="GO:0035435">
    <property type="term" value="P:phosphate ion transmembrane transport"/>
    <property type="evidence" value="ECO:0007669"/>
    <property type="project" value="TreeGrafter"/>
</dbReference>
<keyword evidence="2 5" id="KW-0812">Transmembrane</keyword>
<gene>
    <name evidence="7" type="ORF">BHV28_10410</name>
</gene>
<feature type="transmembrane region" description="Helical" evidence="5">
    <location>
        <begin position="82"/>
        <end position="101"/>
    </location>
</feature>